<dbReference type="InterPro" id="IPR002346">
    <property type="entry name" value="Mopterin_DH_FAD-bd"/>
</dbReference>
<sequence length="281" mass="31087">MIPSDFVYFKPKSFEEALVVYYRIAAAGGAPYFYGGGTDIISLARRNKIRPDVVIDIKGIPECRQFYTDQDRIIIGAATVLNRIVTSAAYPLLSTVCREIADHTNRNRITLGGALCGGRVYKEAALPFLLGDGEALIADSAGIHRVSAKMLLNGKARWPSNVLLLQLFIERDAVRAPYFFKKRTRNSKVDYPLVSVAGLQKDGKARIAVSGVCPYPFRSEAMEEVLNDSNLSPPTRARHALEHLPGAVLNDFRGSAEYRLFVLEDLLLRVMAHEEGGKVDE</sequence>
<dbReference type="EMBL" id="JBHSFW010000014">
    <property type="protein sequence ID" value="MFC4619972.1"/>
    <property type="molecule type" value="Genomic_DNA"/>
</dbReference>
<dbReference type="Proteomes" id="UP001596022">
    <property type="component" value="Unassembled WGS sequence"/>
</dbReference>
<dbReference type="PROSITE" id="PS51387">
    <property type="entry name" value="FAD_PCMH"/>
    <property type="match status" value="1"/>
</dbReference>
<dbReference type="SUPFAM" id="SSF56176">
    <property type="entry name" value="FAD-binding/transporter-associated domain-like"/>
    <property type="match status" value="1"/>
</dbReference>
<keyword evidence="3" id="KW-0560">Oxidoreductase</keyword>
<dbReference type="InterPro" id="IPR036318">
    <property type="entry name" value="FAD-bd_PCMH-like_sf"/>
</dbReference>
<proteinExistence type="predicted"/>
<evidence type="ECO:0000256" key="3">
    <source>
        <dbReference type="ARBA" id="ARBA00023002"/>
    </source>
</evidence>
<dbReference type="PANTHER" id="PTHR42659:SF2">
    <property type="entry name" value="XANTHINE DEHYDROGENASE SUBUNIT C-RELATED"/>
    <property type="match status" value="1"/>
</dbReference>
<reference evidence="6" key="1">
    <citation type="journal article" date="2019" name="Int. J. Syst. Evol. Microbiol.">
        <title>The Global Catalogue of Microorganisms (GCM) 10K type strain sequencing project: providing services to taxonomists for standard genome sequencing and annotation.</title>
        <authorList>
            <consortium name="The Broad Institute Genomics Platform"/>
            <consortium name="The Broad Institute Genome Sequencing Center for Infectious Disease"/>
            <person name="Wu L."/>
            <person name="Ma J."/>
        </authorList>
    </citation>
    <scope>NUCLEOTIDE SEQUENCE [LARGE SCALE GENOMIC DNA]</scope>
    <source>
        <strain evidence="6">CGMCC 1.16306</strain>
    </source>
</reference>
<dbReference type="InterPro" id="IPR036683">
    <property type="entry name" value="CO_DH_flav_C_dom_sf"/>
</dbReference>
<dbReference type="InterPro" id="IPR016169">
    <property type="entry name" value="FAD-bd_PCMH_sub2"/>
</dbReference>
<dbReference type="Pfam" id="PF03450">
    <property type="entry name" value="CO_deh_flav_C"/>
    <property type="match status" value="1"/>
</dbReference>
<evidence type="ECO:0000256" key="2">
    <source>
        <dbReference type="ARBA" id="ARBA00022827"/>
    </source>
</evidence>
<organism evidence="5 6">
    <name type="scientific">Camelliibacillus cellulosilyticus</name>
    <dbReference type="NCBI Taxonomy" id="2174486"/>
    <lineage>
        <taxon>Bacteria</taxon>
        <taxon>Bacillati</taxon>
        <taxon>Bacillota</taxon>
        <taxon>Bacilli</taxon>
        <taxon>Bacillales</taxon>
        <taxon>Sporolactobacillaceae</taxon>
        <taxon>Camelliibacillus</taxon>
    </lineage>
</organism>
<dbReference type="Pfam" id="PF00941">
    <property type="entry name" value="FAD_binding_5"/>
    <property type="match status" value="1"/>
</dbReference>
<dbReference type="InterPro" id="IPR016166">
    <property type="entry name" value="FAD-bd_PCMH"/>
</dbReference>
<dbReference type="SMART" id="SM01092">
    <property type="entry name" value="CO_deh_flav_C"/>
    <property type="match status" value="1"/>
</dbReference>
<feature type="domain" description="FAD-binding PCMH-type" evidence="4">
    <location>
        <begin position="1"/>
        <end position="174"/>
    </location>
</feature>
<gene>
    <name evidence="5" type="ORF">ACFO4N_14760</name>
</gene>
<keyword evidence="6" id="KW-1185">Reference proteome</keyword>
<evidence type="ECO:0000313" key="6">
    <source>
        <dbReference type="Proteomes" id="UP001596022"/>
    </source>
</evidence>
<dbReference type="Gene3D" id="3.30.465.10">
    <property type="match status" value="1"/>
</dbReference>
<dbReference type="InterPro" id="IPR005107">
    <property type="entry name" value="CO_DH_flav_C"/>
</dbReference>
<dbReference type="InterPro" id="IPR016167">
    <property type="entry name" value="FAD-bd_PCMH_sub1"/>
</dbReference>
<dbReference type="Gene3D" id="3.30.43.10">
    <property type="entry name" value="Uridine Diphospho-n-acetylenolpyruvylglucosamine Reductase, domain 2"/>
    <property type="match status" value="1"/>
</dbReference>
<evidence type="ECO:0000313" key="5">
    <source>
        <dbReference type="EMBL" id="MFC4619972.1"/>
    </source>
</evidence>
<dbReference type="SUPFAM" id="SSF55447">
    <property type="entry name" value="CO dehydrogenase flavoprotein C-terminal domain-like"/>
    <property type="match status" value="1"/>
</dbReference>
<evidence type="ECO:0000259" key="4">
    <source>
        <dbReference type="PROSITE" id="PS51387"/>
    </source>
</evidence>
<dbReference type="RefSeq" id="WP_376847061.1">
    <property type="nucleotide sequence ID" value="NZ_JBHSFW010000014.1"/>
</dbReference>
<dbReference type="PANTHER" id="PTHR42659">
    <property type="entry name" value="XANTHINE DEHYDROGENASE SUBUNIT C-RELATED"/>
    <property type="match status" value="1"/>
</dbReference>
<protein>
    <submittedName>
        <fullName evidence="5">FAD binding domain-containing protein</fullName>
    </submittedName>
</protein>
<keyword evidence="1" id="KW-0285">Flavoprotein</keyword>
<dbReference type="InterPro" id="IPR051312">
    <property type="entry name" value="Diverse_Substr_Oxidored"/>
</dbReference>
<keyword evidence="2" id="KW-0274">FAD</keyword>
<evidence type="ECO:0000256" key="1">
    <source>
        <dbReference type="ARBA" id="ARBA00022630"/>
    </source>
</evidence>
<dbReference type="Gene3D" id="3.30.390.50">
    <property type="entry name" value="CO dehydrogenase flavoprotein, C-terminal domain"/>
    <property type="match status" value="1"/>
</dbReference>
<accession>A0ABV9GPP4</accession>
<comment type="caution">
    <text evidence="5">The sequence shown here is derived from an EMBL/GenBank/DDBJ whole genome shotgun (WGS) entry which is preliminary data.</text>
</comment>
<name>A0ABV9GPP4_9BACL</name>